<gene>
    <name evidence="3" type="ORF">GGR44_002378</name>
</gene>
<name>A0A7W6GPM9_9SPHN</name>
<sequence length="429" mass="46955">MTATPETAPAAATSEISRDFAAVSSVYGTDIADPHAVYREYRKTRPVMVGDILAEWNVPSQADYANLGRQVFTLFRYDDVLAVLRDPATFTSTLLQEGLGQFLGGFLLTGMDDATHKVARKLLAPAFSPRVIAGWKTLLTPVVRDAVARLEPRGRAELMEDLLLPLPVRLIYEIIGFPKDEARTQEFAARGMRILVGPQRDPEKAKASMAAAFAAAQELYDDTLEVVRQRRAEGSVGEDLIGYLLRAEADGERLDDAHITELIRQMLPAAAETTTRSFGSMMVALLEQPALLERIRNDRTLVPKAINEGMRWETASQFLARQATVDVEFHGVKIPAGAALSLCSGSANRDEAVFDNPDVFDIDRPQKVNVGFGAGTHMCLGMPVAKTEMEAMLNALLDLPNLRLDPDQPPPVIVGAQLRGPRALHVVWG</sequence>
<dbReference type="InterPro" id="IPR017972">
    <property type="entry name" value="Cyt_P450_CS"/>
</dbReference>
<dbReference type="SUPFAM" id="SSF48264">
    <property type="entry name" value="Cytochrome P450"/>
    <property type="match status" value="1"/>
</dbReference>
<dbReference type="GO" id="GO:0016705">
    <property type="term" value="F:oxidoreductase activity, acting on paired donors, with incorporation or reduction of molecular oxygen"/>
    <property type="evidence" value="ECO:0007669"/>
    <property type="project" value="InterPro"/>
</dbReference>
<dbReference type="GO" id="GO:0020037">
    <property type="term" value="F:heme binding"/>
    <property type="evidence" value="ECO:0007669"/>
    <property type="project" value="InterPro"/>
</dbReference>
<evidence type="ECO:0000313" key="4">
    <source>
        <dbReference type="Proteomes" id="UP000552757"/>
    </source>
</evidence>
<keyword evidence="2" id="KW-0560">Oxidoreductase</keyword>
<keyword evidence="4" id="KW-1185">Reference proteome</keyword>
<dbReference type="Proteomes" id="UP000552757">
    <property type="component" value="Unassembled WGS sequence"/>
</dbReference>
<dbReference type="PANTHER" id="PTHR46696:SF3">
    <property type="entry name" value="PULCHERRIMINIC ACID SYNTHASE"/>
    <property type="match status" value="1"/>
</dbReference>
<keyword evidence="2" id="KW-0408">Iron</keyword>
<evidence type="ECO:0000256" key="1">
    <source>
        <dbReference type="ARBA" id="ARBA00010617"/>
    </source>
</evidence>
<dbReference type="Gene3D" id="1.10.630.10">
    <property type="entry name" value="Cytochrome P450"/>
    <property type="match status" value="1"/>
</dbReference>
<protein>
    <submittedName>
        <fullName evidence="3">Cytochrome P450</fullName>
    </submittedName>
</protein>
<keyword evidence="2" id="KW-0503">Monooxygenase</keyword>
<comment type="caution">
    <text evidence="3">The sequence shown here is derived from an EMBL/GenBank/DDBJ whole genome shotgun (WGS) entry which is preliminary data.</text>
</comment>
<dbReference type="InterPro" id="IPR036396">
    <property type="entry name" value="Cyt_P450_sf"/>
</dbReference>
<dbReference type="AlphaFoldDB" id="A0A7W6GPM9"/>
<keyword evidence="2" id="KW-0349">Heme</keyword>
<accession>A0A7W6GPM9</accession>
<keyword evidence="2" id="KW-0479">Metal-binding</keyword>
<evidence type="ECO:0000313" key="3">
    <source>
        <dbReference type="EMBL" id="MBB3982712.1"/>
    </source>
</evidence>
<dbReference type="InterPro" id="IPR001128">
    <property type="entry name" value="Cyt_P450"/>
</dbReference>
<dbReference type="Pfam" id="PF00067">
    <property type="entry name" value="p450"/>
    <property type="match status" value="1"/>
</dbReference>
<dbReference type="GO" id="GO:0004497">
    <property type="term" value="F:monooxygenase activity"/>
    <property type="evidence" value="ECO:0007669"/>
    <property type="project" value="UniProtKB-KW"/>
</dbReference>
<evidence type="ECO:0000256" key="2">
    <source>
        <dbReference type="RuleBase" id="RU000461"/>
    </source>
</evidence>
<dbReference type="PROSITE" id="PS00086">
    <property type="entry name" value="CYTOCHROME_P450"/>
    <property type="match status" value="1"/>
</dbReference>
<comment type="similarity">
    <text evidence="1 2">Belongs to the cytochrome P450 family.</text>
</comment>
<organism evidence="3 4">
    <name type="scientific">Sphingobium fontiphilum</name>
    <dbReference type="NCBI Taxonomy" id="944425"/>
    <lineage>
        <taxon>Bacteria</taxon>
        <taxon>Pseudomonadati</taxon>
        <taxon>Pseudomonadota</taxon>
        <taxon>Alphaproteobacteria</taxon>
        <taxon>Sphingomonadales</taxon>
        <taxon>Sphingomonadaceae</taxon>
        <taxon>Sphingobium</taxon>
    </lineage>
</organism>
<dbReference type="PANTHER" id="PTHR46696">
    <property type="entry name" value="P450, PUTATIVE (EUROFUNG)-RELATED"/>
    <property type="match status" value="1"/>
</dbReference>
<dbReference type="GO" id="GO:0005506">
    <property type="term" value="F:iron ion binding"/>
    <property type="evidence" value="ECO:0007669"/>
    <property type="project" value="InterPro"/>
</dbReference>
<reference evidence="3 4" key="1">
    <citation type="submission" date="2020-08" db="EMBL/GenBank/DDBJ databases">
        <title>Genomic Encyclopedia of Type Strains, Phase IV (KMG-IV): sequencing the most valuable type-strain genomes for metagenomic binning, comparative biology and taxonomic classification.</title>
        <authorList>
            <person name="Goeker M."/>
        </authorList>
    </citation>
    <scope>NUCLEOTIDE SEQUENCE [LARGE SCALE GENOMIC DNA]</scope>
    <source>
        <strain evidence="3 4">DSM 29348</strain>
    </source>
</reference>
<dbReference type="PRINTS" id="PR00359">
    <property type="entry name" value="BP450"/>
</dbReference>
<dbReference type="EMBL" id="JACIEB010000005">
    <property type="protein sequence ID" value="MBB3982712.1"/>
    <property type="molecule type" value="Genomic_DNA"/>
</dbReference>
<proteinExistence type="inferred from homology"/>
<dbReference type="InterPro" id="IPR002397">
    <property type="entry name" value="Cyt_P450_B"/>
</dbReference>